<evidence type="ECO:0000313" key="9">
    <source>
        <dbReference type="EMBL" id="QNN62241.1"/>
    </source>
</evidence>
<protein>
    <submittedName>
        <fullName evidence="9">ABC transporter permease</fullName>
    </submittedName>
</protein>
<evidence type="ECO:0000256" key="5">
    <source>
        <dbReference type="ARBA" id="ARBA00022989"/>
    </source>
</evidence>
<dbReference type="Pfam" id="PF19300">
    <property type="entry name" value="BPD_transp_1_N"/>
    <property type="match status" value="1"/>
</dbReference>
<reference evidence="9 10" key="1">
    <citation type="submission" date="2020-08" db="EMBL/GenBank/DDBJ databases">
        <title>Genome sequence of Leucobacter denitrificans KACC 14055T.</title>
        <authorList>
            <person name="Hyun D.-W."/>
            <person name="Bae J.-W."/>
        </authorList>
    </citation>
    <scope>NUCLEOTIDE SEQUENCE [LARGE SCALE GENOMIC DNA]</scope>
    <source>
        <strain evidence="9 10">KACC 14055</strain>
    </source>
</reference>
<dbReference type="Proteomes" id="UP000515934">
    <property type="component" value="Chromosome"/>
</dbReference>
<feature type="domain" description="ABC transmembrane type-1" evidence="8">
    <location>
        <begin position="96"/>
        <end position="320"/>
    </location>
</feature>
<dbReference type="PROSITE" id="PS50928">
    <property type="entry name" value="ABC_TM1"/>
    <property type="match status" value="1"/>
</dbReference>
<evidence type="ECO:0000256" key="3">
    <source>
        <dbReference type="ARBA" id="ARBA00022475"/>
    </source>
</evidence>
<dbReference type="InterPro" id="IPR045621">
    <property type="entry name" value="BPD_transp_1_N"/>
</dbReference>
<evidence type="ECO:0000313" key="10">
    <source>
        <dbReference type="Proteomes" id="UP000515934"/>
    </source>
</evidence>
<feature type="transmembrane region" description="Helical" evidence="7">
    <location>
        <begin position="12"/>
        <end position="30"/>
    </location>
</feature>
<keyword evidence="6 7" id="KW-0472">Membrane</keyword>
<sequence length="339" mass="36054">MIGFIGRRLGQALLVLFGASIMVFLLVRVLPGDPVDILAAEEGATAEQRALLREQMGLDQSLPVQYFDFIIAALRGDLGVSLTQRIPVSQALIEGLGATLQLTLAGMLVAIIIALPLALLSALKQNSIWDRLGTIGSMFGVSMPTFWQGIMLILIFSVAFHALPTGGIMGTGYNVPNVTYMPILDSMIAGNPAAVWSNIVHLTLPAITLGTSAAAMLTRLLRASLLEVKNQDFVDALRARGISDWKVMMHMLRNALPTTVIVFGSKLGTLLGGTLVIEVVFSWPGLGALLVEAISGRDYPVVQGAVLVATVMVVLCNLLADLAQGWLDPRVQMAKAASA</sequence>
<dbReference type="InterPro" id="IPR035906">
    <property type="entry name" value="MetI-like_sf"/>
</dbReference>
<dbReference type="SUPFAM" id="SSF161098">
    <property type="entry name" value="MetI-like"/>
    <property type="match status" value="1"/>
</dbReference>
<dbReference type="RefSeq" id="WP_187554712.1">
    <property type="nucleotide sequence ID" value="NZ_CP060716.1"/>
</dbReference>
<dbReference type="KEGG" id="ldn:H9L06_08100"/>
<dbReference type="PANTHER" id="PTHR43163:SF6">
    <property type="entry name" value="DIPEPTIDE TRANSPORT SYSTEM PERMEASE PROTEIN DPPB-RELATED"/>
    <property type="match status" value="1"/>
</dbReference>
<evidence type="ECO:0000256" key="2">
    <source>
        <dbReference type="ARBA" id="ARBA00022448"/>
    </source>
</evidence>
<feature type="transmembrane region" description="Helical" evidence="7">
    <location>
        <begin position="102"/>
        <end position="123"/>
    </location>
</feature>
<dbReference type="Gene3D" id="1.10.3720.10">
    <property type="entry name" value="MetI-like"/>
    <property type="match status" value="1"/>
</dbReference>
<dbReference type="InterPro" id="IPR000515">
    <property type="entry name" value="MetI-like"/>
</dbReference>
<dbReference type="EMBL" id="CP060716">
    <property type="protein sequence ID" value="QNN62241.1"/>
    <property type="molecule type" value="Genomic_DNA"/>
</dbReference>
<name>A0A7G9S316_9MICO</name>
<keyword evidence="4 7" id="KW-0812">Transmembrane</keyword>
<accession>A0A7G9S316</accession>
<evidence type="ECO:0000256" key="6">
    <source>
        <dbReference type="ARBA" id="ARBA00023136"/>
    </source>
</evidence>
<dbReference type="GO" id="GO:0005886">
    <property type="term" value="C:plasma membrane"/>
    <property type="evidence" value="ECO:0007669"/>
    <property type="project" value="UniProtKB-SubCell"/>
</dbReference>
<keyword evidence="3" id="KW-1003">Cell membrane</keyword>
<dbReference type="GO" id="GO:0055085">
    <property type="term" value="P:transmembrane transport"/>
    <property type="evidence" value="ECO:0007669"/>
    <property type="project" value="InterPro"/>
</dbReference>
<dbReference type="Pfam" id="PF00528">
    <property type="entry name" value="BPD_transp_1"/>
    <property type="match status" value="1"/>
</dbReference>
<feature type="transmembrane region" description="Helical" evidence="7">
    <location>
        <begin position="255"/>
        <end position="281"/>
    </location>
</feature>
<evidence type="ECO:0000256" key="7">
    <source>
        <dbReference type="RuleBase" id="RU363032"/>
    </source>
</evidence>
<organism evidence="9 10">
    <name type="scientific">Leucobacter denitrificans</name>
    <dbReference type="NCBI Taxonomy" id="683042"/>
    <lineage>
        <taxon>Bacteria</taxon>
        <taxon>Bacillati</taxon>
        <taxon>Actinomycetota</taxon>
        <taxon>Actinomycetes</taxon>
        <taxon>Micrococcales</taxon>
        <taxon>Microbacteriaceae</taxon>
        <taxon>Leucobacter</taxon>
    </lineage>
</organism>
<comment type="similarity">
    <text evidence="7">Belongs to the binding-protein-dependent transport system permease family.</text>
</comment>
<proteinExistence type="inferred from homology"/>
<dbReference type="CDD" id="cd06261">
    <property type="entry name" value="TM_PBP2"/>
    <property type="match status" value="1"/>
</dbReference>
<keyword evidence="10" id="KW-1185">Reference proteome</keyword>
<keyword evidence="2 7" id="KW-0813">Transport</keyword>
<feature type="transmembrane region" description="Helical" evidence="7">
    <location>
        <begin position="301"/>
        <end position="320"/>
    </location>
</feature>
<dbReference type="PANTHER" id="PTHR43163">
    <property type="entry name" value="DIPEPTIDE TRANSPORT SYSTEM PERMEASE PROTEIN DPPB-RELATED"/>
    <property type="match status" value="1"/>
</dbReference>
<gene>
    <name evidence="9" type="ORF">H9L06_08100</name>
</gene>
<dbReference type="AlphaFoldDB" id="A0A7G9S316"/>
<keyword evidence="5 7" id="KW-1133">Transmembrane helix</keyword>
<evidence type="ECO:0000256" key="1">
    <source>
        <dbReference type="ARBA" id="ARBA00004651"/>
    </source>
</evidence>
<feature type="transmembrane region" description="Helical" evidence="7">
    <location>
        <begin position="144"/>
        <end position="163"/>
    </location>
</feature>
<evidence type="ECO:0000256" key="4">
    <source>
        <dbReference type="ARBA" id="ARBA00022692"/>
    </source>
</evidence>
<feature type="transmembrane region" description="Helical" evidence="7">
    <location>
        <begin position="199"/>
        <end position="221"/>
    </location>
</feature>
<evidence type="ECO:0000259" key="8">
    <source>
        <dbReference type="PROSITE" id="PS50928"/>
    </source>
</evidence>
<comment type="subcellular location">
    <subcellularLocation>
        <location evidence="1 7">Cell membrane</location>
        <topology evidence="1 7">Multi-pass membrane protein</topology>
    </subcellularLocation>
</comment>